<dbReference type="PANTHER" id="PTHR30146">
    <property type="entry name" value="LACI-RELATED TRANSCRIPTIONAL REPRESSOR"/>
    <property type="match status" value="1"/>
</dbReference>
<evidence type="ECO:0000256" key="1">
    <source>
        <dbReference type="ARBA" id="ARBA00023015"/>
    </source>
</evidence>
<keyword evidence="1" id="KW-0805">Transcription regulation</keyword>
<evidence type="ECO:0000259" key="4">
    <source>
        <dbReference type="PROSITE" id="PS50932"/>
    </source>
</evidence>
<dbReference type="Gene3D" id="3.40.50.2300">
    <property type="match status" value="2"/>
</dbReference>
<dbReference type="Pfam" id="PF13377">
    <property type="entry name" value="Peripla_BP_3"/>
    <property type="match status" value="1"/>
</dbReference>
<dbReference type="Pfam" id="PF01547">
    <property type="entry name" value="SBP_bac_1"/>
    <property type="match status" value="1"/>
</dbReference>
<feature type="domain" description="HTH lacI-type" evidence="4">
    <location>
        <begin position="5"/>
        <end position="48"/>
    </location>
</feature>
<comment type="caution">
    <text evidence="5">The sequence shown here is derived from an EMBL/GenBank/DDBJ whole genome shotgun (WGS) entry which is preliminary data.</text>
</comment>
<name>A0A7Y0F1P4_9BIFI</name>
<dbReference type="PROSITE" id="PS50932">
    <property type="entry name" value="HTH_LACI_2"/>
    <property type="match status" value="1"/>
</dbReference>
<keyword evidence="2" id="KW-0238">DNA-binding</keyword>
<dbReference type="InterPro" id="IPR046335">
    <property type="entry name" value="LacI/GalR-like_sensor"/>
</dbReference>
<keyword evidence="6" id="KW-1185">Reference proteome</keyword>
<protein>
    <submittedName>
        <fullName evidence="5">Periplasmic binding protein-like domain-containing protein</fullName>
    </submittedName>
</protein>
<gene>
    <name evidence="5" type="ORF">G1C96_0955</name>
</gene>
<dbReference type="RefSeq" id="WP_169275533.1">
    <property type="nucleotide sequence ID" value="NZ_JAAIIH010000005.1"/>
</dbReference>
<dbReference type="InterPro" id="IPR000843">
    <property type="entry name" value="HTH_LacI"/>
</dbReference>
<evidence type="ECO:0000256" key="3">
    <source>
        <dbReference type="ARBA" id="ARBA00023163"/>
    </source>
</evidence>
<dbReference type="InterPro" id="IPR006059">
    <property type="entry name" value="SBP"/>
</dbReference>
<dbReference type="SMART" id="SM00354">
    <property type="entry name" value="HTH_LACI"/>
    <property type="match status" value="1"/>
</dbReference>
<dbReference type="EMBL" id="JAAIIH010000005">
    <property type="protein sequence ID" value="NMN00376.1"/>
    <property type="molecule type" value="Genomic_DNA"/>
</dbReference>
<proteinExistence type="predicted"/>
<dbReference type="PANTHER" id="PTHR30146:SF109">
    <property type="entry name" value="HTH-TYPE TRANSCRIPTIONAL REGULATOR GALS"/>
    <property type="match status" value="1"/>
</dbReference>
<dbReference type="Gene3D" id="3.40.190.10">
    <property type="entry name" value="Periplasmic binding protein-like II"/>
    <property type="match status" value="1"/>
</dbReference>
<dbReference type="SUPFAM" id="SSF53822">
    <property type="entry name" value="Periplasmic binding protein-like I"/>
    <property type="match status" value="1"/>
</dbReference>
<dbReference type="CDD" id="cd06267">
    <property type="entry name" value="PBP1_LacI_sugar_binding-like"/>
    <property type="match status" value="1"/>
</dbReference>
<evidence type="ECO:0000313" key="6">
    <source>
        <dbReference type="Proteomes" id="UP000588277"/>
    </source>
</evidence>
<reference evidence="5 6" key="1">
    <citation type="submission" date="2020-02" db="EMBL/GenBank/DDBJ databases">
        <title>Characterization of phylogenetic diversity of novel bifidobacterial species isolated in Czech ZOOs.</title>
        <authorList>
            <person name="Lugli G.A."/>
            <person name="Vera N.B."/>
            <person name="Ventura M."/>
        </authorList>
    </citation>
    <scope>NUCLEOTIDE SEQUENCE [LARGE SCALE GENOMIC DNA]</scope>
    <source>
        <strain evidence="5 6">DSM 109958</strain>
    </source>
</reference>
<dbReference type="InterPro" id="IPR028082">
    <property type="entry name" value="Peripla_BP_I"/>
</dbReference>
<dbReference type="Gene3D" id="1.10.260.40">
    <property type="entry name" value="lambda repressor-like DNA-binding domains"/>
    <property type="match status" value="1"/>
</dbReference>
<dbReference type="Pfam" id="PF00356">
    <property type="entry name" value="LacI"/>
    <property type="match status" value="1"/>
</dbReference>
<dbReference type="AlphaFoldDB" id="A0A7Y0F1P4"/>
<dbReference type="Proteomes" id="UP000588277">
    <property type="component" value="Unassembled WGS sequence"/>
</dbReference>
<dbReference type="InterPro" id="IPR010982">
    <property type="entry name" value="Lambda_DNA-bd_dom_sf"/>
</dbReference>
<evidence type="ECO:0000256" key="2">
    <source>
        <dbReference type="ARBA" id="ARBA00023125"/>
    </source>
</evidence>
<dbReference type="GO" id="GO:0000976">
    <property type="term" value="F:transcription cis-regulatory region binding"/>
    <property type="evidence" value="ECO:0007669"/>
    <property type="project" value="TreeGrafter"/>
</dbReference>
<sequence length="753" mass="83152">MSRNVTIYDIAKAAGVSPSTVSRALSKPGRMAIATEMKIHRVAEELGYLSHRRDGDGASPASGLILVMSSGFDNPYNMRILAALERGLERHGYAAVCSDFAMNYAIKRRATSLLMRDIDGVVLISPTINEPDLRRMTTNRPTVLVNQQLSGLSTIAVDSTAAIERTMRMLRDSGHASVTYITGTSNSWANEVRRRAIKAAAYRYDMELRVAHGGFQATVSGGEQAARQFMQHPTDAVFTYNDQLAIGFEAAMRARGMRIPDDVSLIGFDNDPAGAAALPALTTIDQHAETLGDMAARTIVELVRAPQSRRVNLIEQATLVERDSVSAGRRSVMKLGPYAMTRPDDAETSGTLTLTVLSATFTELMPRIEEFMRTHPGIVIDPIEGHTKQAANDLYWERLQSGRPVPDVFNLDIDVMPQFAASGAFMNLSTPRVETEWGAEFNPAAWSEAHHAGGLYGLPGDQAQTVLFYRRDLLDEYGIAVPRTYEEFHRSGVELHRREPSLYLGVMDTTMQYYLAFLRAAGLRPWRMDGPDHITFDLADPRIGEVASFLQRCLDDGVLVAQRTWDGRYATIRDGLVATVLNGNWYGKIIAASYPASAGRWRVALPPSWGAPDKLMTAEIGGSVMTVSARIPKDHQRAALEFAHWFQADPTSVDLRAIGGYSATRYFQTKPDLLDTVDPYFEQQVYRVYTESAHLVNRDWDYLPFDAFMSAGFASRVLPELRPGGGSPAAVRDWLAELPGYARSQGYRVTCSG</sequence>
<accession>A0A7Y0F1P4</accession>
<dbReference type="GO" id="GO:0003700">
    <property type="term" value="F:DNA-binding transcription factor activity"/>
    <property type="evidence" value="ECO:0007669"/>
    <property type="project" value="TreeGrafter"/>
</dbReference>
<evidence type="ECO:0000313" key="5">
    <source>
        <dbReference type="EMBL" id="NMN00376.1"/>
    </source>
</evidence>
<dbReference type="SUPFAM" id="SSF47413">
    <property type="entry name" value="lambda repressor-like DNA-binding domains"/>
    <property type="match status" value="1"/>
</dbReference>
<dbReference type="SUPFAM" id="SSF53850">
    <property type="entry name" value="Periplasmic binding protein-like II"/>
    <property type="match status" value="1"/>
</dbReference>
<dbReference type="CDD" id="cd01392">
    <property type="entry name" value="HTH_LacI"/>
    <property type="match status" value="1"/>
</dbReference>
<keyword evidence="3" id="KW-0804">Transcription</keyword>
<organism evidence="5 6">
    <name type="scientific">Bifidobacterium moraviense</name>
    <dbReference type="NCBI Taxonomy" id="2675323"/>
    <lineage>
        <taxon>Bacteria</taxon>
        <taxon>Bacillati</taxon>
        <taxon>Actinomycetota</taxon>
        <taxon>Actinomycetes</taxon>
        <taxon>Bifidobacteriales</taxon>
        <taxon>Bifidobacteriaceae</taxon>
        <taxon>Bifidobacterium</taxon>
    </lineage>
</organism>
<dbReference type="PROSITE" id="PS00356">
    <property type="entry name" value="HTH_LACI_1"/>
    <property type="match status" value="1"/>
</dbReference>